<gene>
    <name evidence="2" type="ORF">SD1D_0653</name>
</gene>
<feature type="transmembrane region" description="Helical" evidence="1">
    <location>
        <begin position="96"/>
        <end position="115"/>
    </location>
</feature>
<proteinExistence type="predicted"/>
<keyword evidence="1" id="KW-0812">Transmembrane</keyword>
<organism evidence="2 3">
    <name type="scientific">Herbinix luporum</name>
    <dbReference type="NCBI Taxonomy" id="1679721"/>
    <lineage>
        <taxon>Bacteria</taxon>
        <taxon>Bacillati</taxon>
        <taxon>Bacillota</taxon>
        <taxon>Clostridia</taxon>
        <taxon>Lachnospirales</taxon>
        <taxon>Lachnospiraceae</taxon>
        <taxon>Herbinix</taxon>
    </lineage>
</organism>
<feature type="transmembrane region" description="Helical" evidence="1">
    <location>
        <begin position="20"/>
        <end position="43"/>
    </location>
</feature>
<accession>A0A0K8J3K5</accession>
<keyword evidence="1" id="KW-1133">Transmembrane helix</keyword>
<reference evidence="3" key="1">
    <citation type="submission" date="2015-09" db="EMBL/GenBank/DDBJ databases">
        <authorList>
            <person name="Wibberg D."/>
        </authorList>
    </citation>
    <scope>NUCLEOTIDE SEQUENCE [LARGE SCALE GENOMIC DNA]</scope>
    <source>
        <strain evidence="3">SD1D</strain>
    </source>
</reference>
<evidence type="ECO:0000313" key="2">
    <source>
        <dbReference type="EMBL" id="CUH92201.1"/>
    </source>
</evidence>
<dbReference type="AlphaFoldDB" id="A0A0K8J3K5"/>
<dbReference type="KEGG" id="hsd:SD1D_0653"/>
<name>A0A0K8J3K5_9FIRM</name>
<evidence type="ECO:0000256" key="1">
    <source>
        <dbReference type="SAM" id="Phobius"/>
    </source>
</evidence>
<sequence>MDKKSKFEKYFKIIKPYYKIIDGFSLKFIPMFLVLSFLANIIIKILLQKNYTSKITDLIIMVIAILISLLWTSLVLRTNYSIFDRPLTRYIKKQALTLRGVAIIIFCLIKLIGLGRRFTNLIIVEIIFFFCILVLAISFIIIASIKTRRPIRERI</sequence>
<keyword evidence="3" id="KW-1185">Reference proteome</keyword>
<protein>
    <submittedName>
        <fullName evidence="2">Putative membrane protein</fullName>
    </submittedName>
</protein>
<feature type="transmembrane region" description="Helical" evidence="1">
    <location>
        <begin position="121"/>
        <end position="145"/>
    </location>
</feature>
<dbReference type="RefSeq" id="WP_058257593.1">
    <property type="nucleotide sequence ID" value="NZ_LN879430.1"/>
</dbReference>
<feature type="transmembrane region" description="Helical" evidence="1">
    <location>
        <begin position="55"/>
        <end position="76"/>
    </location>
</feature>
<dbReference type="EMBL" id="LN879430">
    <property type="protein sequence ID" value="CUH92201.1"/>
    <property type="molecule type" value="Genomic_DNA"/>
</dbReference>
<evidence type="ECO:0000313" key="3">
    <source>
        <dbReference type="Proteomes" id="UP000196053"/>
    </source>
</evidence>
<dbReference type="Proteomes" id="UP000196053">
    <property type="component" value="Chromosome I"/>
</dbReference>
<keyword evidence="1" id="KW-0472">Membrane</keyword>